<dbReference type="Gene3D" id="3.90.25.10">
    <property type="entry name" value="UDP-galactose 4-epimerase, domain 1"/>
    <property type="match status" value="1"/>
</dbReference>
<sequence>MIVITGANGQLGQLIVKALLNTTPAASIVAAVRDPAKATGLAELGVQVRKADYNDPATLDTAFAGAEKILLISSSEIGQRLDQHRNVIDAAKRAGAGLLAYTSVLHADRSPLALAGEHKATEELLRASGLRTAILRNGWYFENYTAGLGGALAHGVLLGSAQDGRVSAATREDYAAAAAAVLTAAAPEALYELAGDRSFSLPELAAELSRQAGKDVPYKDMPEADYKAALLGAGLPEWLASLLSDSDAGVAKGALEDNGGALSRLIGRATTPLAEAVRVALAK</sequence>
<dbReference type="InterPro" id="IPR052718">
    <property type="entry name" value="NmrA-type_oxidoreductase"/>
</dbReference>
<dbReference type="Gene3D" id="3.40.50.720">
    <property type="entry name" value="NAD(P)-binding Rossmann-like Domain"/>
    <property type="match status" value="1"/>
</dbReference>
<dbReference type="CDD" id="cd05269">
    <property type="entry name" value="TMR_SDR_a"/>
    <property type="match status" value="1"/>
</dbReference>
<accession>A0A7X4HAR9</accession>
<reference evidence="2 3" key="1">
    <citation type="submission" date="2019-12" db="EMBL/GenBank/DDBJ databases">
        <title>Novel species isolated from a subtropical stream in China.</title>
        <authorList>
            <person name="Lu H."/>
        </authorList>
    </citation>
    <scope>NUCLEOTIDE SEQUENCE [LARGE SCALE GENOMIC DNA]</scope>
    <source>
        <strain evidence="2 3">FT127W</strain>
    </source>
</reference>
<dbReference type="InterPro" id="IPR036291">
    <property type="entry name" value="NAD(P)-bd_dom_sf"/>
</dbReference>
<dbReference type="InterPro" id="IPR016040">
    <property type="entry name" value="NAD(P)-bd_dom"/>
</dbReference>
<proteinExistence type="predicted"/>
<gene>
    <name evidence="2" type="ORF">GTP77_10715</name>
</gene>
<dbReference type="EMBL" id="WWCU01000009">
    <property type="protein sequence ID" value="MYN07806.1"/>
    <property type="molecule type" value="Genomic_DNA"/>
</dbReference>
<dbReference type="PANTHER" id="PTHR47129">
    <property type="entry name" value="QUINONE OXIDOREDUCTASE 2"/>
    <property type="match status" value="1"/>
</dbReference>
<dbReference type="AlphaFoldDB" id="A0A7X4HAR9"/>
<dbReference type="SUPFAM" id="SSF51735">
    <property type="entry name" value="NAD(P)-binding Rossmann-fold domains"/>
    <property type="match status" value="1"/>
</dbReference>
<comment type="caution">
    <text evidence="2">The sequence shown here is derived from an EMBL/GenBank/DDBJ whole genome shotgun (WGS) entry which is preliminary data.</text>
</comment>
<dbReference type="PANTHER" id="PTHR47129:SF1">
    <property type="entry name" value="NMRA-LIKE DOMAIN-CONTAINING PROTEIN"/>
    <property type="match status" value="1"/>
</dbReference>
<dbReference type="RefSeq" id="WP_161072204.1">
    <property type="nucleotide sequence ID" value="NZ_CP086370.1"/>
</dbReference>
<feature type="domain" description="NAD(P)-binding" evidence="1">
    <location>
        <begin position="6"/>
        <end position="183"/>
    </location>
</feature>
<dbReference type="Pfam" id="PF13460">
    <property type="entry name" value="NAD_binding_10"/>
    <property type="match status" value="1"/>
</dbReference>
<organism evidence="2 3">
    <name type="scientific">Pseudoduganella aquatica</name>
    <dbReference type="NCBI Taxonomy" id="2660641"/>
    <lineage>
        <taxon>Bacteria</taxon>
        <taxon>Pseudomonadati</taxon>
        <taxon>Pseudomonadota</taxon>
        <taxon>Betaproteobacteria</taxon>
        <taxon>Burkholderiales</taxon>
        <taxon>Oxalobacteraceae</taxon>
        <taxon>Telluria group</taxon>
        <taxon>Pseudoduganella</taxon>
    </lineage>
</organism>
<evidence type="ECO:0000313" key="3">
    <source>
        <dbReference type="Proteomes" id="UP000450676"/>
    </source>
</evidence>
<keyword evidence="3" id="KW-1185">Reference proteome</keyword>
<name>A0A7X4HAR9_9BURK</name>
<evidence type="ECO:0000313" key="2">
    <source>
        <dbReference type="EMBL" id="MYN07806.1"/>
    </source>
</evidence>
<dbReference type="Proteomes" id="UP000450676">
    <property type="component" value="Unassembled WGS sequence"/>
</dbReference>
<protein>
    <submittedName>
        <fullName evidence="2">NAD(P)H-binding protein</fullName>
    </submittedName>
</protein>
<evidence type="ECO:0000259" key="1">
    <source>
        <dbReference type="Pfam" id="PF13460"/>
    </source>
</evidence>